<reference evidence="1" key="1">
    <citation type="submission" date="2024-02" db="EMBL/GenBank/DDBJ databases">
        <authorList>
            <consortium name="ELIXIR-Norway"/>
            <consortium name="Elixir Norway"/>
        </authorList>
    </citation>
    <scope>NUCLEOTIDE SEQUENCE</scope>
</reference>
<gene>
    <name evidence="1" type="ORF">CSSPJE1EN1_LOCUS3936</name>
</gene>
<dbReference type="Proteomes" id="UP001497444">
    <property type="component" value="Chromosome 11"/>
</dbReference>
<evidence type="ECO:0000313" key="2">
    <source>
        <dbReference type="Proteomes" id="UP001497444"/>
    </source>
</evidence>
<protein>
    <recommendedName>
        <fullName evidence="3">HAT C-terminal dimerisation domain-containing protein</fullName>
    </recommendedName>
</protein>
<sequence length="147" mass="16668">MADPGSSPPVLPHELVELSAVDFIRKIRQHAFRLDHCYSSTQIDLVADEHKALIHAHRCEPMLKDVIDSLSSSSSFKDGWSLLGARFPNLMEYCGVVATLFPGTSIVESNFSIMHWEKDLFCKRLSNFGLEGVMQAKQFLFIEQFQH</sequence>
<dbReference type="PANTHER" id="PTHR37067">
    <property type="entry name" value="PX DOMAIN-CONTAINING PROTEIN"/>
    <property type="match status" value="1"/>
</dbReference>
<dbReference type="EMBL" id="OZ020106">
    <property type="protein sequence ID" value="CAK9258458.1"/>
    <property type="molecule type" value="Genomic_DNA"/>
</dbReference>
<keyword evidence="2" id="KW-1185">Reference proteome</keyword>
<evidence type="ECO:0000313" key="1">
    <source>
        <dbReference type="EMBL" id="CAK9258458.1"/>
    </source>
</evidence>
<dbReference type="PANTHER" id="PTHR37067:SF3">
    <property type="entry name" value="PX DOMAIN-CONTAINING PROTEIN"/>
    <property type="match status" value="1"/>
</dbReference>
<organism evidence="1 2">
    <name type="scientific">Sphagnum jensenii</name>
    <dbReference type="NCBI Taxonomy" id="128206"/>
    <lineage>
        <taxon>Eukaryota</taxon>
        <taxon>Viridiplantae</taxon>
        <taxon>Streptophyta</taxon>
        <taxon>Embryophyta</taxon>
        <taxon>Bryophyta</taxon>
        <taxon>Sphagnophytina</taxon>
        <taxon>Sphagnopsida</taxon>
        <taxon>Sphagnales</taxon>
        <taxon>Sphagnaceae</taxon>
        <taxon>Sphagnum</taxon>
    </lineage>
</organism>
<proteinExistence type="predicted"/>
<evidence type="ECO:0008006" key="3">
    <source>
        <dbReference type="Google" id="ProtNLM"/>
    </source>
</evidence>
<name>A0ABP0VVD6_9BRYO</name>
<accession>A0ABP0VVD6</accession>